<evidence type="ECO:0000256" key="3">
    <source>
        <dbReference type="ARBA" id="ARBA00004991"/>
    </source>
</evidence>
<keyword evidence="6" id="KW-0521">NADP</keyword>
<gene>
    <name evidence="13" type="ORF">BECKFW1821A_GA0114235_11082</name>
</gene>
<keyword evidence="11" id="KW-0472">Membrane</keyword>
<dbReference type="AlphaFoldDB" id="A0A450T2V4"/>
<evidence type="ECO:0000256" key="11">
    <source>
        <dbReference type="SAM" id="Phobius"/>
    </source>
</evidence>
<evidence type="ECO:0000259" key="12">
    <source>
        <dbReference type="SMART" id="SM00822"/>
    </source>
</evidence>
<evidence type="ECO:0000256" key="5">
    <source>
        <dbReference type="ARBA" id="ARBA00022824"/>
    </source>
</evidence>
<dbReference type="InterPro" id="IPR036291">
    <property type="entry name" value="NAD(P)-bd_dom_sf"/>
</dbReference>
<comment type="pathway">
    <text evidence="2">Lipid metabolism; sphingolipid metabolism.</text>
</comment>
<dbReference type="GO" id="GO:0047560">
    <property type="term" value="F:3-dehydrosphinganine reductase activity"/>
    <property type="evidence" value="ECO:0007669"/>
    <property type="project" value="UniProtKB-EC"/>
</dbReference>
<feature type="transmembrane region" description="Helical" evidence="11">
    <location>
        <begin position="244"/>
        <end position="262"/>
    </location>
</feature>
<comment type="similarity">
    <text evidence="4">Belongs to the short-chain dehydrogenases/reductases (SDR) family.</text>
</comment>
<dbReference type="CDD" id="cd08939">
    <property type="entry name" value="KDSR-like_SDR_c"/>
    <property type="match status" value="1"/>
</dbReference>
<dbReference type="GO" id="GO:0030148">
    <property type="term" value="P:sphingolipid biosynthetic process"/>
    <property type="evidence" value="ECO:0007669"/>
    <property type="project" value="InterPro"/>
</dbReference>
<sequence length="274" mass="29510">MKQNHSGHAIISGGSSGIGLAIARKLARAGWDLSLIARTPSRLDEARQELERLYVGNNQQVYAISADVSDEEQAIHAMDTAMGRLGTPDLLITSAGTAHPGYFHELPLDVFRETMAVNYFGTLYLIKAALPAMRGRKTGRVVMISSGAGLVGLFGYTAYGPSKFALRGLAESLRAELKPDGIGVSIVYPPDTDTPQLAAENLIKPAETRAISSTAKTWDADDVAAVILKGIRKNKFSITPGWEMTLLAVLHSLIGPLLFRYFDGLARKVKSASR</sequence>
<evidence type="ECO:0000256" key="8">
    <source>
        <dbReference type="ARBA" id="ARBA00023002"/>
    </source>
</evidence>
<dbReference type="GO" id="GO:0016020">
    <property type="term" value="C:membrane"/>
    <property type="evidence" value="ECO:0007669"/>
    <property type="project" value="GOC"/>
</dbReference>
<proteinExistence type="inferred from homology"/>
<organism evidence="13">
    <name type="scientific">Candidatus Kentrum sp. FW</name>
    <dbReference type="NCBI Taxonomy" id="2126338"/>
    <lineage>
        <taxon>Bacteria</taxon>
        <taxon>Pseudomonadati</taxon>
        <taxon>Pseudomonadota</taxon>
        <taxon>Gammaproteobacteria</taxon>
        <taxon>Candidatus Kentrum</taxon>
    </lineage>
</organism>
<dbReference type="PRINTS" id="PR00081">
    <property type="entry name" value="GDHRDH"/>
</dbReference>
<feature type="domain" description="Ketoreductase" evidence="12">
    <location>
        <begin position="7"/>
        <end position="191"/>
    </location>
</feature>
<evidence type="ECO:0000256" key="10">
    <source>
        <dbReference type="ARBA" id="ARBA00026112"/>
    </source>
</evidence>
<dbReference type="Pfam" id="PF00106">
    <property type="entry name" value="adh_short"/>
    <property type="match status" value="1"/>
</dbReference>
<accession>A0A450T2V4</accession>
<keyword evidence="11" id="KW-0812">Transmembrane</keyword>
<keyword evidence="5" id="KW-0256">Endoplasmic reticulum</keyword>
<dbReference type="SMART" id="SM00822">
    <property type="entry name" value="PKS_KR"/>
    <property type="match status" value="1"/>
</dbReference>
<dbReference type="PANTHER" id="PTHR43550:SF3">
    <property type="entry name" value="3-KETODIHYDROSPHINGOSINE REDUCTASE"/>
    <property type="match status" value="1"/>
</dbReference>
<evidence type="ECO:0000256" key="2">
    <source>
        <dbReference type="ARBA" id="ARBA00004760"/>
    </source>
</evidence>
<comment type="pathway">
    <text evidence="3">Sphingolipid metabolism.</text>
</comment>
<dbReference type="PANTHER" id="PTHR43550">
    <property type="entry name" value="3-KETODIHYDROSPHINGOSINE REDUCTASE"/>
    <property type="match status" value="1"/>
</dbReference>
<dbReference type="SUPFAM" id="SSF51735">
    <property type="entry name" value="NAD(P)-binding Rossmann-fold domains"/>
    <property type="match status" value="1"/>
</dbReference>
<keyword evidence="11" id="KW-1133">Transmembrane helix</keyword>
<dbReference type="InterPro" id="IPR045022">
    <property type="entry name" value="KDSR-like"/>
</dbReference>
<dbReference type="EMBL" id="CAADEW010000108">
    <property type="protein sequence ID" value="VFJ60833.1"/>
    <property type="molecule type" value="Genomic_DNA"/>
</dbReference>
<evidence type="ECO:0000256" key="9">
    <source>
        <dbReference type="ARBA" id="ARBA00023098"/>
    </source>
</evidence>
<comment type="subcellular location">
    <subcellularLocation>
        <location evidence="1">Endoplasmic reticulum</location>
    </subcellularLocation>
</comment>
<evidence type="ECO:0000256" key="1">
    <source>
        <dbReference type="ARBA" id="ARBA00004240"/>
    </source>
</evidence>
<reference evidence="13" key="1">
    <citation type="submission" date="2019-02" db="EMBL/GenBank/DDBJ databases">
        <authorList>
            <person name="Gruber-Vodicka R. H."/>
            <person name="Seah K. B. B."/>
        </authorList>
    </citation>
    <scope>NUCLEOTIDE SEQUENCE</scope>
    <source>
        <strain evidence="13">BECK_BZ15</strain>
    </source>
</reference>
<keyword evidence="7" id="KW-0746">Sphingolipid metabolism</keyword>
<evidence type="ECO:0000256" key="4">
    <source>
        <dbReference type="ARBA" id="ARBA00006484"/>
    </source>
</evidence>
<keyword evidence="8" id="KW-0560">Oxidoreductase</keyword>
<evidence type="ECO:0000313" key="13">
    <source>
        <dbReference type="EMBL" id="VFJ60833.1"/>
    </source>
</evidence>
<protein>
    <recommendedName>
        <fullName evidence="10">3-dehydrosphinganine reductase</fullName>
        <ecNumber evidence="10">1.1.1.102</ecNumber>
    </recommendedName>
</protein>
<dbReference type="FunFam" id="3.40.50.720:FF:000468">
    <property type="entry name" value="Short-chain dehydrogenase, putative"/>
    <property type="match status" value="1"/>
</dbReference>
<feature type="transmembrane region" description="Helical" evidence="11">
    <location>
        <begin position="141"/>
        <end position="159"/>
    </location>
</feature>
<dbReference type="GO" id="GO:0006666">
    <property type="term" value="P:3-keto-sphinganine metabolic process"/>
    <property type="evidence" value="ECO:0007669"/>
    <property type="project" value="InterPro"/>
</dbReference>
<name>A0A450T2V4_9GAMM</name>
<evidence type="ECO:0000256" key="7">
    <source>
        <dbReference type="ARBA" id="ARBA00022919"/>
    </source>
</evidence>
<dbReference type="InterPro" id="IPR002347">
    <property type="entry name" value="SDR_fam"/>
</dbReference>
<dbReference type="Gene3D" id="3.40.50.720">
    <property type="entry name" value="NAD(P)-binding Rossmann-like Domain"/>
    <property type="match status" value="1"/>
</dbReference>
<dbReference type="EC" id="1.1.1.102" evidence="10"/>
<dbReference type="InterPro" id="IPR057326">
    <property type="entry name" value="KR_dom"/>
</dbReference>
<keyword evidence="9" id="KW-0443">Lipid metabolism</keyword>
<evidence type="ECO:0000256" key="6">
    <source>
        <dbReference type="ARBA" id="ARBA00022857"/>
    </source>
</evidence>